<dbReference type="InterPro" id="IPR000070">
    <property type="entry name" value="Pectinesterase_cat"/>
</dbReference>
<reference evidence="11 13" key="1">
    <citation type="journal article" date="2008" name="Science">
        <title>The Physcomitrella genome reveals evolutionary insights into the conquest of land by plants.</title>
        <authorList>
            <person name="Rensing S."/>
            <person name="Lang D."/>
            <person name="Zimmer A."/>
            <person name="Terry A."/>
            <person name="Salamov A."/>
            <person name="Shapiro H."/>
            <person name="Nishiyama T."/>
            <person name="Perroud P.-F."/>
            <person name="Lindquist E."/>
            <person name="Kamisugi Y."/>
            <person name="Tanahashi T."/>
            <person name="Sakakibara K."/>
            <person name="Fujita T."/>
            <person name="Oishi K."/>
            <person name="Shin-I T."/>
            <person name="Kuroki Y."/>
            <person name="Toyoda A."/>
            <person name="Suzuki Y."/>
            <person name="Hashimoto A."/>
            <person name="Yamaguchi K."/>
            <person name="Sugano A."/>
            <person name="Kohara Y."/>
            <person name="Fujiyama A."/>
            <person name="Anterola A."/>
            <person name="Aoki S."/>
            <person name="Ashton N."/>
            <person name="Barbazuk W.B."/>
            <person name="Barker E."/>
            <person name="Bennetzen J."/>
            <person name="Bezanilla M."/>
            <person name="Blankenship R."/>
            <person name="Cho S.H."/>
            <person name="Dutcher S."/>
            <person name="Estelle M."/>
            <person name="Fawcett J.A."/>
            <person name="Gundlach H."/>
            <person name="Hanada K."/>
            <person name="Heyl A."/>
            <person name="Hicks K.A."/>
            <person name="Hugh J."/>
            <person name="Lohr M."/>
            <person name="Mayer K."/>
            <person name="Melkozernov A."/>
            <person name="Murata T."/>
            <person name="Nelson D."/>
            <person name="Pils B."/>
            <person name="Prigge M."/>
            <person name="Reiss B."/>
            <person name="Renner T."/>
            <person name="Rombauts S."/>
            <person name="Rushton P."/>
            <person name="Sanderfoot A."/>
            <person name="Schween G."/>
            <person name="Shiu S.-H."/>
            <person name="Stueber K."/>
            <person name="Theodoulou F.L."/>
            <person name="Tu H."/>
            <person name="Van de Peer Y."/>
            <person name="Verrier P.J."/>
            <person name="Waters E."/>
            <person name="Wood A."/>
            <person name="Yang L."/>
            <person name="Cove D."/>
            <person name="Cuming A."/>
            <person name="Hasebe M."/>
            <person name="Lucas S."/>
            <person name="Mishler D.B."/>
            <person name="Reski R."/>
            <person name="Grigoriev I."/>
            <person name="Quatrano R.S."/>
            <person name="Boore J.L."/>
        </authorList>
    </citation>
    <scope>NUCLEOTIDE SEQUENCE [LARGE SCALE GENOMIC DNA]</scope>
    <source>
        <strain evidence="12 13">cv. Gransden 2004</strain>
    </source>
</reference>
<evidence type="ECO:0000256" key="6">
    <source>
        <dbReference type="ARBA" id="ARBA00023180"/>
    </source>
</evidence>
<evidence type="ECO:0000256" key="9">
    <source>
        <dbReference type="SAM" id="SignalP"/>
    </source>
</evidence>
<evidence type="ECO:0000256" key="7">
    <source>
        <dbReference type="ARBA" id="ARBA00047928"/>
    </source>
</evidence>
<organism evidence="11">
    <name type="scientific">Physcomitrium patens</name>
    <name type="common">Spreading-leaved earth moss</name>
    <name type="synonym">Physcomitrella patens</name>
    <dbReference type="NCBI Taxonomy" id="3218"/>
    <lineage>
        <taxon>Eukaryota</taxon>
        <taxon>Viridiplantae</taxon>
        <taxon>Streptophyta</taxon>
        <taxon>Embryophyta</taxon>
        <taxon>Bryophyta</taxon>
        <taxon>Bryophytina</taxon>
        <taxon>Bryopsida</taxon>
        <taxon>Funariidae</taxon>
        <taxon>Funariales</taxon>
        <taxon>Funariaceae</taxon>
        <taxon>Physcomitrium</taxon>
    </lineage>
</organism>
<dbReference type="AlphaFoldDB" id="A0A2K1L9B9"/>
<dbReference type="RefSeq" id="XP_024368309.1">
    <property type="nucleotide sequence ID" value="XM_024512541.2"/>
</dbReference>
<dbReference type="EC" id="3.1.1.11" evidence="3"/>
<dbReference type="STRING" id="3218.A0A2K1L9B9"/>
<dbReference type="GO" id="GO:0045490">
    <property type="term" value="P:pectin catabolic process"/>
    <property type="evidence" value="ECO:0000318"/>
    <property type="project" value="GO_Central"/>
</dbReference>
<dbReference type="PaxDb" id="3218-PP1S59_288V6.1"/>
<dbReference type="EnsemblPlants" id="Pp3c1_22810V3.1">
    <property type="protein sequence ID" value="Pp3c1_22810V3.1"/>
    <property type="gene ID" value="Pp3c1_22810"/>
</dbReference>
<keyword evidence="4" id="KW-0378">Hydrolase</keyword>
<dbReference type="SUPFAM" id="SSF51126">
    <property type="entry name" value="Pectin lyase-like"/>
    <property type="match status" value="1"/>
</dbReference>
<dbReference type="GO" id="GO:0030599">
    <property type="term" value="F:pectinesterase activity"/>
    <property type="evidence" value="ECO:0000318"/>
    <property type="project" value="GO_Central"/>
</dbReference>
<evidence type="ECO:0000313" key="13">
    <source>
        <dbReference type="Proteomes" id="UP000006727"/>
    </source>
</evidence>
<evidence type="ECO:0000313" key="12">
    <source>
        <dbReference type="EnsemblPlants" id="Pp3c1_22810V3.1"/>
    </source>
</evidence>
<gene>
    <name evidence="12" type="primary">LOC112278783</name>
    <name evidence="11" type="ORF">PHYPA_001028</name>
</gene>
<feature type="domain" description="Pectinesterase catalytic" evidence="10">
    <location>
        <begin position="105"/>
        <end position="393"/>
    </location>
</feature>
<name>A0A2K1L9B9_PHYPA</name>
<keyword evidence="5" id="KW-0063">Aspartyl esterase</keyword>
<sequence>MADLRIFSKKSFLLVQIVCTLLMSFATRNISAALETEVTTYNVSDMVPFDNSPSNISHRYQNLRALFGQHRTGHSVRSQAWFSDYSQGRSIFKNVSEYYDEGIVLVVSLDGTAQYSNIQDAIDQVPEFNTRRVTIFVTSGVYEEKVIIPPTKPYLTLLGEGRTRTIITWHDTAASAGTLMSASVTVESDHFIARDISFRNTAGYPAPNKTNMQAAAFRISGDKAFLYRCNFYGHQDTLYDHSGRHYYFRCYIEGSEDFIFGIARSLFERCWLHSIAIGEGGALVAQGKYFPGSIMGPSGFSFLRCNITGTGRPYLGRAWGQYSTVVYSYCQIDANVIPVGWYDWGLRERDGTVYLGEYECTGKGANTTGRVGWSRELTTEDAQPFLSIQFVDGPW</sequence>
<dbReference type="Gramene" id="Pp3c1_22810V3.1">
    <property type="protein sequence ID" value="Pp3c1_22810V3.1"/>
    <property type="gene ID" value="Pp3c1_22810"/>
</dbReference>
<dbReference type="GeneID" id="112278783"/>
<feature type="signal peptide" evidence="9">
    <location>
        <begin position="1"/>
        <end position="33"/>
    </location>
</feature>
<dbReference type="UniPathway" id="UPA00545">
    <property type="reaction ID" value="UER00823"/>
</dbReference>
<comment type="catalytic activity">
    <reaction evidence="7">
        <text>[(1-&gt;4)-alpha-D-galacturonosyl methyl ester](n) + n H2O = [(1-&gt;4)-alpha-D-galacturonosyl](n) + n methanol + n H(+)</text>
        <dbReference type="Rhea" id="RHEA:22380"/>
        <dbReference type="Rhea" id="RHEA-COMP:14570"/>
        <dbReference type="Rhea" id="RHEA-COMP:14573"/>
        <dbReference type="ChEBI" id="CHEBI:15377"/>
        <dbReference type="ChEBI" id="CHEBI:15378"/>
        <dbReference type="ChEBI" id="CHEBI:17790"/>
        <dbReference type="ChEBI" id="CHEBI:140522"/>
        <dbReference type="ChEBI" id="CHEBI:140523"/>
        <dbReference type="EC" id="3.1.1.11"/>
    </reaction>
</comment>
<dbReference type="InterPro" id="IPR012334">
    <property type="entry name" value="Pectin_lyas_fold"/>
</dbReference>
<evidence type="ECO:0000256" key="3">
    <source>
        <dbReference type="ARBA" id="ARBA00013229"/>
    </source>
</evidence>
<comment type="function">
    <text evidence="8">Acts in the modification of cell walls via demethylesterification of cell wall pectin.</text>
</comment>
<comment type="pathway">
    <text evidence="1">Glycan metabolism; pectin degradation; 2-dehydro-3-deoxy-D-gluconate from pectin: step 1/5.</text>
</comment>
<dbReference type="Gramene" id="Pp3c1_22810V3.2">
    <property type="protein sequence ID" value="Pp3c1_22810V3.2"/>
    <property type="gene ID" value="Pp3c1_22810"/>
</dbReference>
<dbReference type="GO" id="GO:0042545">
    <property type="term" value="P:cell wall modification"/>
    <property type="evidence" value="ECO:0007669"/>
    <property type="project" value="InterPro"/>
</dbReference>
<keyword evidence="13" id="KW-1185">Reference proteome</keyword>
<dbReference type="PANTHER" id="PTHR31321">
    <property type="entry name" value="ACYL-COA THIOESTER HYDROLASE YBHC-RELATED"/>
    <property type="match status" value="1"/>
</dbReference>
<reference evidence="12" key="3">
    <citation type="submission" date="2020-12" db="UniProtKB">
        <authorList>
            <consortium name="EnsemblPlants"/>
        </authorList>
    </citation>
    <scope>IDENTIFICATION</scope>
</reference>
<dbReference type="FunFam" id="2.160.20.10:FF:000013">
    <property type="entry name" value="Pectinesterase"/>
    <property type="match status" value="1"/>
</dbReference>
<dbReference type="Pfam" id="PF01095">
    <property type="entry name" value="Pectinesterase"/>
    <property type="match status" value="1"/>
</dbReference>
<evidence type="ECO:0000259" key="10">
    <source>
        <dbReference type="Pfam" id="PF01095"/>
    </source>
</evidence>
<evidence type="ECO:0000256" key="4">
    <source>
        <dbReference type="ARBA" id="ARBA00022801"/>
    </source>
</evidence>
<evidence type="ECO:0000256" key="1">
    <source>
        <dbReference type="ARBA" id="ARBA00005184"/>
    </source>
</evidence>
<dbReference type="Proteomes" id="UP000006727">
    <property type="component" value="Chromosome 1"/>
</dbReference>
<dbReference type="EMBL" id="ABEU02000001">
    <property type="protein sequence ID" value="PNR62604.1"/>
    <property type="molecule type" value="Genomic_DNA"/>
</dbReference>
<evidence type="ECO:0000256" key="8">
    <source>
        <dbReference type="ARBA" id="ARBA00057335"/>
    </source>
</evidence>
<protein>
    <recommendedName>
        <fullName evidence="3">pectinesterase</fullName>
        <ecNumber evidence="3">3.1.1.11</ecNumber>
    </recommendedName>
</protein>
<accession>A0A2K1L9B9</accession>
<comment type="similarity">
    <text evidence="2">Belongs to the pectinesterase family.</text>
</comment>
<feature type="chain" id="PRO_5044576525" description="pectinesterase" evidence="9">
    <location>
        <begin position="34"/>
        <end position="395"/>
    </location>
</feature>
<evidence type="ECO:0000256" key="5">
    <source>
        <dbReference type="ARBA" id="ARBA00023085"/>
    </source>
</evidence>
<dbReference type="Gene3D" id="2.160.20.10">
    <property type="entry name" value="Single-stranded right-handed beta-helix, Pectin lyase-like"/>
    <property type="match status" value="1"/>
</dbReference>
<keyword evidence="9" id="KW-0732">Signal</keyword>
<evidence type="ECO:0000313" key="11">
    <source>
        <dbReference type="EMBL" id="PNR62604.1"/>
    </source>
</evidence>
<keyword evidence="6" id="KW-0325">Glycoprotein</keyword>
<dbReference type="EnsemblPlants" id="Pp3c1_22810V3.2">
    <property type="protein sequence ID" value="Pp3c1_22810V3.2"/>
    <property type="gene ID" value="Pp3c1_22810"/>
</dbReference>
<dbReference type="InterPro" id="IPR011050">
    <property type="entry name" value="Pectin_lyase_fold/virulence"/>
</dbReference>
<evidence type="ECO:0000256" key="2">
    <source>
        <dbReference type="ARBA" id="ARBA00008891"/>
    </source>
</evidence>
<dbReference type="OMA" id="FLRCNIT"/>
<reference evidence="11 13" key="2">
    <citation type="journal article" date="2018" name="Plant J.">
        <title>The Physcomitrella patens chromosome-scale assembly reveals moss genome structure and evolution.</title>
        <authorList>
            <person name="Lang D."/>
            <person name="Ullrich K.K."/>
            <person name="Murat F."/>
            <person name="Fuchs J."/>
            <person name="Jenkins J."/>
            <person name="Haas F.B."/>
            <person name="Piednoel M."/>
            <person name="Gundlach H."/>
            <person name="Van Bel M."/>
            <person name="Meyberg R."/>
            <person name="Vives C."/>
            <person name="Morata J."/>
            <person name="Symeonidi A."/>
            <person name="Hiss M."/>
            <person name="Muchero W."/>
            <person name="Kamisugi Y."/>
            <person name="Saleh O."/>
            <person name="Blanc G."/>
            <person name="Decker E.L."/>
            <person name="van Gessel N."/>
            <person name="Grimwood J."/>
            <person name="Hayes R.D."/>
            <person name="Graham S.W."/>
            <person name="Gunter L.E."/>
            <person name="McDaniel S.F."/>
            <person name="Hoernstein S.N.W."/>
            <person name="Larsson A."/>
            <person name="Li F.W."/>
            <person name="Perroud P.F."/>
            <person name="Phillips J."/>
            <person name="Ranjan P."/>
            <person name="Rokshar D.S."/>
            <person name="Rothfels C.J."/>
            <person name="Schneider L."/>
            <person name="Shu S."/>
            <person name="Stevenson D.W."/>
            <person name="Thummler F."/>
            <person name="Tillich M."/>
            <person name="Villarreal Aguilar J.C."/>
            <person name="Widiez T."/>
            <person name="Wong G.K."/>
            <person name="Wymore A."/>
            <person name="Zhang Y."/>
            <person name="Zimmer A.D."/>
            <person name="Quatrano R.S."/>
            <person name="Mayer K.F.X."/>
            <person name="Goodstein D."/>
            <person name="Casacuberta J.M."/>
            <person name="Vandepoele K."/>
            <person name="Reski R."/>
            <person name="Cuming A.C."/>
            <person name="Tuskan G.A."/>
            <person name="Maumus F."/>
            <person name="Salse J."/>
            <person name="Schmutz J."/>
            <person name="Rensing S.A."/>
        </authorList>
    </citation>
    <scope>NUCLEOTIDE SEQUENCE [LARGE SCALE GENOMIC DNA]</scope>
    <source>
        <strain evidence="12 13">cv. Gransden 2004</strain>
    </source>
</reference>
<dbReference type="OrthoDB" id="2019149at2759"/>
<dbReference type="PANTHER" id="PTHR31321:SF57">
    <property type="entry name" value="PECTINESTERASE 53-RELATED"/>
    <property type="match status" value="1"/>
</dbReference>
<proteinExistence type="inferred from homology"/>